<proteinExistence type="predicted"/>
<accession>M3XK69</accession>
<dbReference type="InParanoid" id="M3XK69"/>
<reference evidence="2" key="3">
    <citation type="submission" date="2025-09" db="UniProtKB">
        <authorList>
            <consortium name="Ensembl"/>
        </authorList>
    </citation>
    <scope>IDENTIFICATION</scope>
</reference>
<organism evidence="2 3">
    <name type="scientific">Latimeria chalumnae</name>
    <name type="common">Coelacanth</name>
    <dbReference type="NCBI Taxonomy" id="7897"/>
    <lineage>
        <taxon>Eukaryota</taxon>
        <taxon>Metazoa</taxon>
        <taxon>Chordata</taxon>
        <taxon>Craniata</taxon>
        <taxon>Vertebrata</taxon>
        <taxon>Euteleostomi</taxon>
        <taxon>Coelacanthiformes</taxon>
        <taxon>Coelacanthidae</taxon>
        <taxon>Latimeria</taxon>
    </lineage>
</organism>
<dbReference type="OMA" id="ETEYYFN"/>
<dbReference type="Pfam" id="PF21731">
    <property type="entry name" value="TARSH_C"/>
    <property type="match status" value="1"/>
</dbReference>
<protein>
    <recommendedName>
        <fullName evidence="1">Target of Nesh-SH3/FNDC1 C-terminal domain-containing protein</fullName>
    </recommendedName>
</protein>
<dbReference type="HOGENOM" id="CLU_177410_0_0_1"/>
<dbReference type="eggNOG" id="KOG4221">
    <property type="taxonomic scope" value="Eukaryota"/>
</dbReference>
<dbReference type="PANTHER" id="PTHR23197">
    <property type="entry name" value="TARSH-RELATED FIBRONECTIN DOMAIN-CONTAINING"/>
    <property type="match status" value="1"/>
</dbReference>
<dbReference type="EMBL" id="AFYH01259267">
    <property type="status" value="NOT_ANNOTATED_CDS"/>
    <property type="molecule type" value="Genomic_DNA"/>
</dbReference>
<feature type="domain" description="Target of Nesh-SH3/FNDC1 C-terminal" evidence="1">
    <location>
        <begin position="2"/>
        <end position="72"/>
    </location>
</feature>
<dbReference type="STRING" id="7897.ENSLACP00000023125"/>
<dbReference type="AlphaFoldDB" id="M3XK69"/>
<reference evidence="2" key="2">
    <citation type="submission" date="2025-08" db="UniProtKB">
        <authorList>
            <consortium name="Ensembl"/>
        </authorList>
    </citation>
    <scope>IDENTIFICATION</scope>
</reference>
<sequence length="75" mass="8495">AIGDNWGKGEDHCQFVDSHLDGRTGPSSYTEVLPPILGYYRRFRQEPVEFGRIGQGTANYYVGWYECGVPIPGKW</sequence>
<dbReference type="GeneTree" id="ENSGT00530000063558"/>
<keyword evidence="3" id="KW-1185">Reference proteome</keyword>
<dbReference type="Proteomes" id="UP000008672">
    <property type="component" value="Unassembled WGS sequence"/>
</dbReference>
<evidence type="ECO:0000313" key="3">
    <source>
        <dbReference type="Proteomes" id="UP000008672"/>
    </source>
</evidence>
<dbReference type="Ensembl" id="ENSLACT00000025429.1">
    <property type="protein sequence ID" value="ENSLACP00000023125.1"/>
    <property type="gene ID" value="ENSLACG00000022358.1"/>
</dbReference>
<evidence type="ECO:0000313" key="2">
    <source>
        <dbReference type="Ensembl" id="ENSLACP00000023125.1"/>
    </source>
</evidence>
<name>M3XK69_LATCH</name>
<evidence type="ECO:0000259" key="1">
    <source>
        <dbReference type="Pfam" id="PF21731"/>
    </source>
</evidence>
<dbReference type="InterPro" id="IPR049109">
    <property type="entry name" value="TARSH/FNDC1_C"/>
</dbReference>
<dbReference type="PANTHER" id="PTHR23197:SF8">
    <property type="entry name" value="FIBRONECTIN TYPE III DOMAIN-CONTAINING PROTEIN 1"/>
    <property type="match status" value="1"/>
</dbReference>
<dbReference type="Bgee" id="ENSLACG00000022358">
    <property type="expression patterns" value="Expressed in pharyngeal gill and 5 other cell types or tissues"/>
</dbReference>
<reference evidence="3" key="1">
    <citation type="submission" date="2011-08" db="EMBL/GenBank/DDBJ databases">
        <title>The draft genome of Latimeria chalumnae.</title>
        <authorList>
            <person name="Di Palma F."/>
            <person name="Alfoldi J."/>
            <person name="Johnson J."/>
            <person name="Berlin A."/>
            <person name="Gnerre S."/>
            <person name="Jaffe D."/>
            <person name="MacCallum I."/>
            <person name="Young S."/>
            <person name="Walker B.J."/>
            <person name="Lander E."/>
            <person name="Lindblad-Toh K."/>
        </authorList>
    </citation>
    <scope>NUCLEOTIDE SEQUENCE [LARGE SCALE GENOMIC DNA]</scope>
    <source>
        <strain evidence="3">Wild caught</strain>
    </source>
</reference>